<dbReference type="RefSeq" id="WP_027501014.1">
    <property type="nucleotide sequence ID" value="NZ_FOAW01000006.1"/>
</dbReference>
<dbReference type="Pfam" id="PF04328">
    <property type="entry name" value="Sel_put"/>
    <property type="match status" value="1"/>
</dbReference>
<organism evidence="1 2">
    <name type="scientific">Rhodococcus maanshanensis</name>
    <dbReference type="NCBI Taxonomy" id="183556"/>
    <lineage>
        <taxon>Bacteria</taxon>
        <taxon>Bacillati</taxon>
        <taxon>Actinomycetota</taxon>
        <taxon>Actinomycetes</taxon>
        <taxon>Mycobacteriales</taxon>
        <taxon>Nocardiaceae</taxon>
        <taxon>Rhodococcus</taxon>
    </lineage>
</organism>
<keyword evidence="2" id="KW-1185">Reference proteome</keyword>
<sequence>MDRLVRALRGARWWITSVMGDHDYERFAAHHRLAHPGTPVPTEREYWRGRFADSDRNPGARCC</sequence>
<dbReference type="AlphaFoldDB" id="A0A1H7MX58"/>
<name>A0A1H7MX58_9NOCA</name>
<dbReference type="Proteomes" id="UP000198677">
    <property type="component" value="Unassembled WGS sequence"/>
</dbReference>
<evidence type="ECO:0000313" key="2">
    <source>
        <dbReference type="Proteomes" id="UP000198677"/>
    </source>
</evidence>
<protein>
    <submittedName>
        <fullName evidence="1">Uncharacterized short protein YbdD, DUF466 family</fullName>
    </submittedName>
</protein>
<proteinExistence type="predicted"/>
<gene>
    <name evidence="1" type="ORF">SAMN05444583_106161</name>
</gene>
<evidence type="ECO:0000313" key="1">
    <source>
        <dbReference type="EMBL" id="SEL15207.1"/>
    </source>
</evidence>
<dbReference type="InterPro" id="IPR007423">
    <property type="entry name" value="Sel_put"/>
</dbReference>
<accession>A0A1H7MX58</accession>
<reference evidence="2" key="1">
    <citation type="submission" date="2016-10" db="EMBL/GenBank/DDBJ databases">
        <authorList>
            <person name="Varghese N."/>
            <person name="Submissions S."/>
        </authorList>
    </citation>
    <scope>NUCLEOTIDE SEQUENCE [LARGE SCALE GENOMIC DNA]</scope>
    <source>
        <strain evidence="2">DSM 44675</strain>
    </source>
</reference>
<dbReference type="OrthoDB" id="3541280at2"/>
<dbReference type="EMBL" id="FOAW01000006">
    <property type="protein sequence ID" value="SEL15207.1"/>
    <property type="molecule type" value="Genomic_DNA"/>
</dbReference>